<evidence type="ECO:0000256" key="2">
    <source>
        <dbReference type="RuleBase" id="RU003616"/>
    </source>
</evidence>
<feature type="signal peptide" evidence="4">
    <location>
        <begin position="1"/>
        <end position="18"/>
    </location>
</feature>
<dbReference type="OrthoDB" id="6716593at2759"/>
<feature type="domain" description="SHSP" evidence="5">
    <location>
        <begin position="63"/>
        <end position="174"/>
    </location>
</feature>
<evidence type="ECO:0000259" key="5">
    <source>
        <dbReference type="PROSITE" id="PS01031"/>
    </source>
</evidence>
<dbReference type="GO" id="GO:0042026">
    <property type="term" value="P:protein refolding"/>
    <property type="evidence" value="ECO:0007669"/>
    <property type="project" value="TreeGrafter"/>
</dbReference>
<feature type="region of interest" description="Disordered" evidence="3">
    <location>
        <begin position="206"/>
        <end position="263"/>
    </location>
</feature>
<proteinExistence type="inferred from homology"/>
<dbReference type="Gene3D" id="2.60.40.790">
    <property type="match status" value="1"/>
</dbReference>
<feature type="compositionally biased region" description="Basic and acidic residues" evidence="3">
    <location>
        <begin position="206"/>
        <end position="224"/>
    </location>
</feature>
<dbReference type="EMBL" id="JTDY01003326">
    <property type="protein sequence ID" value="KOB69737.1"/>
    <property type="molecule type" value="Genomic_DNA"/>
</dbReference>
<dbReference type="Proteomes" id="UP000037510">
    <property type="component" value="Unassembled WGS sequence"/>
</dbReference>
<evidence type="ECO:0000256" key="3">
    <source>
        <dbReference type="SAM" id="MobiDB-lite"/>
    </source>
</evidence>
<name>A0A0L7L2Q4_OPEBR</name>
<sequence>MFSLSCLAIFALIATAVALPASEKPIPKPITTITSDELLPVMPAPWFSVPYFGDITKIFAPLWKFFPSFEDLGPRINIEGNKFQVIVPVKDYSKDDLKVKVKQDLIFVQGLYEAKEADRDVFASQFFHTYTLPANSSGTDVTAELTSDGYLVVNAPTTDSVDRSKETDRDVPIVETGVPFKKEETASTEAPEKLPEIPEKLPEIPEKLPEVPEKLPEVPEKLPEASETQPETLNKQPEIIPVESTSESEIESDQEVPTTPLTDREEIVNVIPHGNEIDELTP</sequence>
<dbReference type="Pfam" id="PF00011">
    <property type="entry name" value="HSP20"/>
    <property type="match status" value="1"/>
</dbReference>
<dbReference type="GO" id="GO:0005634">
    <property type="term" value="C:nucleus"/>
    <property type="evidence" value="ECO:0007669"/>
    <property type="project" value="TreeGrafter"/>
</dbReference>
<dbReference type="PROSITE" id="PS01031">
    <property type="entry name" value="SHSP"/>
    <property type="match status" value="1"/>
</dbReference>
<dbReference type="SUPFAM" id="SSF49764">
    <property type="entry name" value="HSP20-like chaperones"/>
    <property type="match status" value="1"/>
</dbReference>
<feature type="chain" id="PRO_5005572992" evidence="4">
    <location>
        <begin position="19"/>
        <end position="282"/>
    </location>
</feature>
<evidence type="ECO:0000256" key="4">
    <source>
        <dbReference type="SAM" id="SignalP"/>
    </source>
</evidence>
<keyword evidence="4" id="KW-0732">Signal</keyword>
<dbReference type="InterPro" id="IPR001436">
    <property type="entry name" value="Alpha-crystallin/sHSP_animal"/>
</dbReference>
<accession>A0A0L7L2Q4</accession>
<dbReference type="GO" id="GO:0005737">
    <property type="term" value="C:cytoplasm"/>
    <property type="evidence" value="ECO:0007669"/>
    <property type="project" value="TreeGrafter"/>
</dbReference>
<dbReference type="AlphaFoldDB" id="A0A0L7L2Q4"/>
<evidence type="ECO:0000313" key="6">
    <source>
        <dbReference type="EMBL" id="KOB69737.1"/>
    </source>
</evidence>
<dbReference type="PANTHER" id="PTHR45640">
    <property type="entry name" value="HEAT SHOCK PROTEIN HSP-12.2-RELATED"/>
    <property type="match status" value="1"/>
</dbReference>
<protein>
    <submittedName>
        <fullName evidence="6">Small heat shock protein</fullName>
    </submittedName>
</protein>
<dbReference type="CDD" id="cd06526">
    <property type="entry name" value="metazoan_ACD"/>
    <property type="match status" value="1"/>
</dbReference>
<comment type="similarity">
    <text evidence="1 2">Belongs to the small heat shock protein (HSP20) family.</text>
</comment>
<dbReference type="GO" id="GO:0051082">
    <property type="term" value="F:unfolded protein binding"/>
    <property type="evidence" value="ECO:0007669"/>
    <property type="project" value="TreeGrafter"/>
</dbReference>
<comment type="caution">
    <text evidence="6">The sequence shown here is derived from an EMBL/GenBank/DDBJ whole genome shotgun (WGS) entry which is preliminary data.</text>
</comment>
<organism evidence="6 7">
    <name type="scientific">Operophtera brumata</name>
    <name type="common">Winter moth</name>
    <name type="synonym">Phalaena brumata</name>
    <dbReference type="NCBI Taxonomy" id="104452"/>
    <lineage>
        <taxon>Eukaryota</taxon>
        <taxon>Metazoa</taxon>
        <taxon>Ecdysozoa</taxon>
        <taxon>Arthropoda</taxon>
        <taxon>Hexapoda</taxon>
        <taxon>Insecta</taxon>
        <taxon>Pterygota</taxon>
        <taxon>Neoptera</taxon>
        <taxon>Endopterygota</taxon>
        <taxon>Lepidoptera</taxon>
        <taxon>Glossata</taxon>
        <taxon>Ditrysia</taxon>
        <taxon>Geometroidea</taxon>
        <taxon>Geometridae</taxon>
        <taxon>Larentiinae</taxon>
        <taxon>Operophtera</taxon>
    </lineage>
</organism>
<dbReference type="STRING" id="104452.A0A0L7L2Q4"/>
<dbReference type="PANTHER" id="PTHR45640:SF26">
    <property type="entry name" value="RE23625P"/>
    <property type="match status" value="1"/>
</dbReference>
<dbReference type="PRINTS" id="PR00299">
    <property type="entry name" value="ACRYSTALLIN"/>
</dbReference>
<feature type="compositionally biased region" description="Polar residues" evidence="3">
    <location>
        <begin position="226"/>
        <end position="235"/>
    </location>
</feature>
<keyword evidence="7" id="KW-1185">Reference proteome</keyword>
<reference evidence="6 7" key="1">
    <citation type="journal article" date="2015" name="Genome Biol. Evol.">
        <title>The genome of winter moth (Operophtera brumata) provides a genomic perspective on sexual dimorphism and phenology.</title>
        <authorList>
            <person name="Derks M.F."/>
            <person name="Smit S."/>
            <person name="Salis L."/>
            <person name="Schijlen E."/>
            <person name="Bossers A."/>
            <person name="Mateman C."/>
            <person name="Pijl A.S."/>
            <person name="de Ridder D."/>
            <person name="Groenen M.A."/>
            <person name="Visser M.E."/>
            <person name="Megens H.J."/>
        </authorList>
    </citation>
    <scope>NUCLEOTIDE SEQUENCE [LARGE SCALE GENOMIC DNA]</scope>
    <source>
        <strain evidence="6">WM2013NL</strain>
        <tissue evidence="6">Head and thorax</tissue>
    </source>
</reference>
<dbReference type="GO" id="GO:0009408">
    <property type="term" value="P:response to heat"/>
    <property type="evidence" value="ECO:0007669"/>
    <property type="project" value="TreeGrafter"/>
</dbReference>
<dbReference type="InterPro" id="IPR008978">
    <property type="entry name" value="HSP20-like_chaperone"/>
</dbReference>
<keyword evidence="6" id="KW-0346">Stress response</keyword>
<evidence type="ECO:0000256" key="1">
    <source>
        <dbReference type="PROSITE-ProRule" id="PRU00285"/>
    </source>
</evidence>
<gene>
    <name evidence="6" type="ORF">OBRU01_17151</name>
</gene>
<evidence type="ECO:0000313" key="7">
    <source>
        <dbReference type="Proteomes" id="UP000037510"/>
    </source>
</evidence>
<dbReference type="InterPro" id="IPR002068">
    <property type="entry name" value="A-crystallin/Hsp20_dom"/>
</dbReference>